<evidence type="ECO:0000313" key="1">
    <source>
        <dbReference type="EMBL" id="GME75891.1"/>
    </source>
</evidence>
<protein>
    <submittedName>
        <fullName evidence="1">Unnamed protein product</fullName>
    </submittedName>
</protein>
<reference evidence="1" key="1">
    <citation type="submission" date="2023-04" db="EMBL/GenBank/DDBJ databases">
        <title>Ambrosiozyma monospora NBRC 10751.</title>
        <authorList>
            <person name="Ichikawa N."/>
            <person name="Sato H."/>
            <person name="Tonouchi N."/>
        </authorList>
    </citation>
    <scope>NUCLEOTIDE SEQUENCE</scope>
    <source>
        <strain evidence="1">NBRC 10751</strain>
    </source>
</reference>
<gene>
    <name evidence="1" type="ORF">Amon02_000235300</name>
</gene>
<proteinExistence type="predicted"/>
<dbReference type="Proteomes" id="UP001165064">
    <property type="component" value="Unassembled WGS sequence"/>
</dbReference>
<keyword evidence="2" id="KW-1185">Reference proteome</keyword>
<comment type="caution">
    <text evidence="1">The sequence shown here is derived from an EMBL/GenBank/DDBJ whole genome shotgun (WGS) entry which is preliminary data.</text>
</comment>
<dbReference type="EMBL" id="BSXS01001345">
    <property type="protein sequence ID" value="GME75891.1"/>
    <property type="molecule type" value="Genomic_DNA"/>
</dbReference>
<accession>A0ACB5SXA5</accession>
<organism evidence="1 2">
    <name type="scientific">Ambrosiozyma monospora</name>
    <name type="common">Yeast</name>
    <name type="synonym">Endomycopsis monosporus</name>
    <dbReference type="NCBI Taxonomy" id="43982"/>
    <lineage>
        <taxon>Eukaryota</taxon>
        <taxon>Fungi</taxon>
        <taxon>Dikarya</taxon>
        <taxon>Ascomycota</taxon>
        <taxon>Saccharomycotina</taxon>
        <taxon>Pichiomycetes</taxon>
        <taxon>Pichiales</taxon>
        <taxon>Pichiaceae</taxon>
        <taxon>Ambrosiozyma</taxon>
    </lineage>
</organism>
<sequence length="199" mass="22885">MSGKTNYSFPESLTSLTCDPDSLASLDPSTLDNVQFVYLKTSYFLDENNPFWENLPACAYGLTITGDVPKHNIDAHQIIGTGYKPLKPGGMSAHKRIKSIRLKVISHIIDDETHKRIPTDLRYYCIDYDESNGYKWENEFGDTRFLPLYFNIVVPSEHTNIRIKGDGNVLRNNCKIPKVKSPYKRELREEGRFSITRFK</sequence>
<name>A0ACB5SXA5_AMBMO</name>
<evidence type="ECO:0000313" key="2">
    <source>
        <dbReference type="Proteomes" id="UP001165064"/>
    </source>
</evidence>